<dbReference type="InterPro" id="IPR001810">
    <property type="entry name" value="F-box_dom"/>
</dbReference>
<dbReference type="Proteomes" id="UP001408789">
    <property type="component" value="Unassembled WGS sequence"/>
</dbReference>
<dbReference type="Pfam" id="PF12937">
    <property type="entry name" value="F-box-like"/>
    <property type="match status" value="1"/>
</dbReference>
<dbReference type="PANTHER" id="PTHR31672:SF13">
    <property type="entry name" value="F-BOX PROTEIN CPR30-LIKE"/>
    <property type="match status" value="1"/>
</dbReference>
<comment type="caution">
    <text evidence="2">The sequence shown here is derived from an EMBL/GenBank/DDBJ whole genome shotgun (WGS) entry which is preliminary data.</text>
</comment>
<dbReference type="SUPFAM" id="SSF81383">
    <property type="entry name" value="F-box domain"/>
    <property type="match status" value="3"/>
</dbReference>
<feature type="domain" description="F-box" evidence="1">
    <location>
        <begin position="1"/>
        <end position="44"/>
    </location>
</feature>
<dbReference type="EMBL" id="JBCNJP010000007">
    <property type="protein sequence ID" value="KAK9077360.1"/>
    <property type="molecule type" value="Genomic_DNA"/>
</dbReference>
<dbReference type="PANTHER" id="PTHR31672">
    <property type="entry name" value="BNACNNG10540D PROTEIN"/>
    <property type="match status" value="1"/>
</dbReference>
<feature type="domain" description="F-box" evidence="1">
    <location>
        <begin position="829"/>
        <end position="874"/>
    </location>
</feature>
<dbReference type="CDD" id="cd22157">
    <property type="entry name" value="F-box_AtFBW1-like"/>
    <property type="match status" value="3"/>
</dbReference>
<dbReference type="Gene3D" id="1.20.1280.50">
    <property type="match status" value="3"/>
</dbReference>
<reference evidence="2 3" key="1">
    <citation type="submission" date="2024-04" db="EMBL/GenBank/DDBJ databases">
        <title>The reference genome of an endangered Asteraceae, Deinandra increscens subsp. villosa, native to the Central Coast of California.</title>
        <authorList>
            <person name="Guilliams M."/>
            <person name="Hasenstab-Lehman K."/>
            <person name="Meyer R."/>
            <person name="Mcevoy S."/>
        </authorList>
    </citation>
    <scope>NUCLEOTIDE SEQUENCE [LARGE SCALE GENOMIC DNA]</scope>
    <source>
        <tissue evidence="2">Leaf</tissue>
    </source>
</reference>
<feature type="domain" description="F-box" evidence="1">
    <location>
        <begin position="410"/>
        <end position="455"/>
    </location>
</feature>
<evidence type="ECO:0000259" key="1">
    <source>
        <dbReference type="PROSITE" id="PS50181"/>
    </source>
</evidence>
<dbReference type="Pfam" id="PF00646">
    <property type="entry name" value="F-box"/>
    <property type="match status" value="2"/>
</dbReference>
<dbReference type="PROSITE" id="PS50181">
    <property type="entry name" value="FBOX"/>
    <property type="match status" value="3"/>
</dbReference>
<evidence type="ECO:0000313" key="3">
    <source>
        <dbReference type="Proteomes" id="UP001408789"/>
    </source>
</evidence>
<evidence type="ECO:0000313" key="2">
    <source>
        <dbReference type="EMBL" id="KAK9077360.1"/>
    </source>
</evidence>
<dbReference type="InterPro" id="IPR036047">
    <property type="entry name" value="F-box-like_dom_sf"/>
</dbReference>
<dbReference type="InterPro" id="IPR050796">
    <property type="entry name" value="SCF_F-box_component"/>
</dbReference>
<dbReference type="SMART" id="SM00256">
    <property type="entry name" value="FBOX"/>
    <property type="match status" value="3"/>
</dbReference>
<proteinExistence type="predicted"/>
<keyword evidence="3" id="KW-1185">Reference proteome</keyword>
<name>A0AAP0DQD9_9ASTR</name>
<dbReference type="InterPro" id="IPR013187">
    <property type="entry name" value="F-box-assoc_dom_typ3"/>
</dbReference>
<gene>
    <name evidence="2" type="ORF">SSX86_005697</name>
</gene>
<dbReference type="Pfam" id="PF08268">
    <property type="entry name" value="FBA_3"/>
    <property type="match status" value="3"/>
</dbReference>
<dbReference type="InterPro" id="IPR017451">
    <property type="entry name" value="F-box-assoc_interact_dom"/>
</dbReference>
<accession>A0AAP0DQD9</accession>
<dbReference type="NCBIfam" id="TIGR01640">
    <property type="entry name" value="F_box_assoc_1"/>
    <property type="match status" value="3"/>
</dbReference>
<organism evidence="2 3">
    <name type="scientific">Deinandra increscens subsp. villosa</name>
    <dbReference type="NCBI Taxonomy" id="3103831"/>
    <lineage>
        <taxon>Eukaryota</taxon>
        <taxon>Viridiplantae</taxon>
        <taxon>Streptophyta</taxon>
        <taxon>Embryophyta</taxon>
        <taxon>Tracheophyta</taxon>
        <taxon>Spermatophyta</taxon>
        <taxon>Magnoliopsida</taxon>
        <taxon>eudicotyledons</taxon>
        <taxon>Gunneridae</taxon>
        <taxon>Pentapetalae</taxon>
        <taxon>asterids</taxon>
        <taxon>campanulids</taxon>
        <taxon>Asterales</taxon>
        <taxon>Asteraceae</taxon>
        <taxon>Asteroideae</taxon>
        <taxon>Heliantheae alliance</taxon>
        <taxon>Madieae</taxon>
        <taxon>Madiinae</taxon>
        <taxon>Deinandra</taxon>
    </lineage>
</organism>
<sequence>MEDMLPESVLIDVISRLPVKTITCCKCVCKRWRGIVSDPYFVRLHLSRSSRDQEALMILDLSDVSFSKVNPGTLKWLDIKHDSTIIKSLNLKHCEPPISVSSLLFPVGSVNGLVSYCTPASGDYIYVFNPVLEEYITLPPLPLPPRGGNNLLKTLGYGFGVSTAGEYKVIWITIRRKVSSENAVQIKVHTLGTDNGWRQTPPNNLNLVWLQDPCVHLNSHLCWLGAHGQIFDFDLSTETSELFPYPPGDYQEPDRMLGVLKGRLSCICWCSSRGVEVWVRKEESANWYKEITLIKSVIQLAGSWRPLCLIDGLEGISVLLTSVRFVLEENLVVYCLNTNKILSGTPISCSLMYSLTTYRPSFVKLDSFGLKRVHAMHNHNSQEKGTLPSLFLISSANRHPTNKTLVFFLRSMEDRLPENLTIDIFSRLPIKSIISCKCVCKKWRSLVADPYFARLHLAKSRQEALMILQCPDLLDSNANPRATLKWAEIDEHEHLDTIKSLDLKHCEPPLIAAFSSLLFPIGTVNGLVSYLGDRNDSIFIFNPLLEEYIIVPTPPPEVTMITLAYGFGVSTATGEYKVIRINLRVMGRAIEIEAHTVGTDEWRSLRPAHNTPNLVCIKGDALCLDSHLYWEADRCQILDFDLNSETSELLPAPGDNQNAHRTFGVIKGRLSCICWSSTGRWEGGVEVWVRKEGNNNWYKEMNVASFYFSELWPWRPLCLIDDLEQGGTSVVLLVYVRVAEADKLVAYCLNTNRILSETTTLWSNCSSMVTYRPSFVKLDRFGLERVHAMYNHSNSQGGDLRKECSLACLKRGHSCKLTSDKQTLVLFLRSMEDKLPEYLTIEIFSRLPIKSVISCKCVCKKWRSLVADPYFARLHLAKSRQEALMILQCPDLLHPNVNPTTFLKWAEIDEHQHLEIIRSLNLKQCEAPPIAVCSLLFPIGSVNGLVSYTGDKNDSIFIFNPLLEEYIILPAPPPEVSVITLAYGFGVSTATGEYKVIRINLRMVFTNPSQTGDWAVGIEAHTVGTDEWRSLRQTTPNLGWLKGYALCLNSHLYWEADRCQIYDFDLNSETSELFPAPGDNRDANRTLGVIKGRLSCVCWSSTGRWEGGVEVWVRKEGNNNWYKEMNVASFYFSELWPWRPLCLIDDLEQGTSVLLLYVQVAEAEADNKLVAYCLNTKKILSETPTLWSNCSSIVTYRPSFVKLDRFGFRESACHVQPQQLTGRLEERMLTCLLGMKKTWRKDCLLTLEV</sequence>
<dbReference type="AlphaFoldDB" id="A0AAP0DQD9"/>
<protein>
    <recommendedName>
        <fullName evidence="1">F-box domain-containing protein</fullName>
    </recommendedName>
</protein>